<proteinExistence type="predicted"/>
<accession>A0A382DG28</accession>
<reference evidence="3" key="1">
    <citation type="submission" date="2018-05" db="EMBL/GenBank/DDBJ databases">
        <authorList>
            <person name="Lanie J.A."/>
            <person name="Ng W.-L."/>
            <person name="Kazmierczak K.M."/>
            <person name="Andrzejewski T.M."/>
            <person name="Davidsen T.M."/>
            <person name="Wayne K.J."/>
            <person name="Tettelin H."/>
            <person name="Glass J.I."/>
            <person name="Rusch D."/>
            <person name="Podicherti R."/>
            <person name="Tsui H.-C.T."/>
            <person name="Winkler M.E."/>
        </authorList>
    </citation>
    <scope>NUCLEOTIDE SEQUENCE</scope>
</reference>
<feature type="domain" description="VIT" evidence="2">
    <location>
        <begin position="31"/>
        <end position="159"/>
    </location>
</feature>
<dbReference type="SUPFAM" id="SSF53300">
    <property type="entry name" value="vWA-like"/>
    <property type="match status" value="1"/>
</dbReference>
<dbReference type="SMART" id="SM00327">
    <property type="entry name" value="VWA"/>
    <property type="match status" value="1"/>
</dbReference>
<dbReference type="PROSITE" id="PS50234">
    <property type="entry name" value="VWFA"/>
    <property type="match status" value="1"/>
</dbReference>
<name>A0A382DG28_9ZZZZ</name>
<evidence type="ECO:0008006" key="4">
    <source>
        <dbReference type="Google" id="ProtNLM"/>
    </source>
</evidence>
<protein>
    <recommendedName>
        <fullName evidence="4">VWFA domain-containing protein</fullName>
    </recommendedName>
</protein>
<feature type="non-terminal residue" evidence="3">
    <location>
        <position position="1"/>
    </location>
</feature>
<evidence type="ECO:0000259" key="2">
    <source>
        <dbReference type="PROSITE" id="PS51468"/>
    </source>
</evidence>
<dbReference type="SMART" id="SM00609">
    <property type="entry name" value="VIT"/>
    <property type="match status" value="1"/>
</dbReference>
<feature type="non-terminal residue" evidence="3">
    <location>
        <position position="501"/>
    </location>
</feature>
<dbReference type="PANTHER" id="PTHR45737">
    <property type="entry name" value="VON WILLEBRAND FACTOR A DOMAIN-CONTAINING PROTEIN 5A"/>
    <property type="match status" value="1"/>
</dbReference>
<sequence length="501" mass="55530">MVFVILVLSQGLGNSDRVPVLAKLTDIAQGALLMNSEDYPFHQVLPNVRTDVNVSIRGSVASTTVDQVFTNRESTPIEAVYVFPLPENAAVHDVTMIVGNKLIRSIMQERMEAKKTYEEAKREGKRASLSEQERPNIFTISVANIMPKDTIVVRLEYFHRLKYDSGRFEYRFPMVVGPRYIPGQLALGKTGKGWAPDTDSVPDASRITPLVAPPGIRTGNTISLTVDLDAGLPIEKIRSVSHDISSIEEDQNRRHIQLTKKSEIPNKDFVLEYYLKSHSDPQVTLLTSRKDGDDYFMLMAIPPVDTSEVVSVPKEVIFVLDVSGSMDGFSITQAKASLARALRKLKPVDSYNIICFNDSYAQMSSYPIRATDQNVARGDFYLTWQEADGGTEALPALLEAMYMSHDPDRVKIIIFITDGDVGNDEDLINAVRKGIGNARLFSVGIGSAPNSYLLRKTAQLGRGTFTHVSALEDVESRMDELLTKIDSPVLTDLKLKIEGDA</sequence>
<gene>
    <name evidence="3" type="ORF">METZ01_LOCUS189495</name>
</gene>
<dbReference type="Pfam" id="PF13768">
    <property type="entry name" value="VWA_3"/>
    <property type="match status" value="1"/>
</dbReference>
<organism evidence="3">
    <name type="scientific">marine metagenome</name>
    <dbReference type="NCBI Taxonomy" id="408172"/>
    <lineage>
        <taxon>unclassified sequences</taxon>
        <taxon>metagenomes</taxon>
        <taxon>ecological metagenomes</taxon>
    </lineage>
</organism>
<dbReference type="Gene3D" id="3.40.50.410">
    <property type="entry name" value="von Willebrand factor, type A domain"/>
    <property type="match status" value="1"/>
</dbReference>
<dbReference type="Pfam" id="PF08487">
    <property type="entry name" value="VIT"/>
    <property type="match status" value="1"/>
</dbReference>
<evidence type="ECO:0000313" key="3">
    <source>
        <dbReference type="EMBL" id="SVB36641.1"/>
    </source>
</evidence>
<evidence type="ECO:0000259" key="1">
    <source>
        <dbReference type="PROSITE" id="PS50234"/>
    </source>
</evidence>
<dbReference type="EMBL" id="UINC01038921">
    <property type="protein sequence ID" value="SVB36641.1"/>
    <property type="molecule type" value="Genomic_DNA"/>
</dbReference>
<dbReference type="InterPro" id="IPR036465">
    <property type="entry name" value="vWFA_dom_sf"/>
</dbReference>
<dbReference type="InterPro" id="IPR013694">
    <property type="entry name" value="VIT"/>
</dbReference>
<dbReference type="PROSITE" id="PS51468">
    <property type="entry name" value="VIT"/>
    <property type="match status" value="1"/>
</dbReference>
<dbReference type="InterPro" id="IPR002035">
    <property type="entry name" value="VWF_A"/>
</dbReference>
<dbReference type="PANTHER" id="PTHR45737:SF6">
    <property type="entry name" value="VON WILLEBRAND FACTOR A DOMAIN-CONTAINING PROTEIN 5A"/>
    <property type="match status" value="1"/>
</dbReference>
<dbReference type="AlphaFoldDB" id="A0A382DG28"/>
<feature type="domain" description="VWFA" evidence="1">
    <location>
        <begin position="315"/>
        <end position="485"/>
    </location>
</feature>